<dbReference type="GO" id="GO:0005737">
    <property type="term" value="C:cytoplasm"/>
    <property type="evidence" value="ECO:0007669"/>
    <property type="project" value="TreeGrafter"/>
</dbReference>
<comment type="caution">
    <text evidence="2">The sequence shown here is derived from an EMBL/GenBank/DDBJ whole genome shotgun (WGS) entry which is preliminary data.</text>
</comment>
<dbReference type="InterPro" id="IPR029052">
    <property type="entry name" value="Metallo-depent_PP-like"/>
</dbReference>
<dbReference type="PANTHER" id="PTHR42850">
    <property type="entry name" value="METALLOPHOSPHOESTERASE"/>
    <property type="match status" value="1"/>
</dbReference>
<dbReference type="Pfam" id="PF00149">
    <property type="entry name" value="Metallophos"/>
    <property type="match status" value="1"/>
</dbReference>
<protein>
    <recommendedName>
        <fullName evidence="1">Calcineurin-like phosphoesterase domain-containing protein</fullName>
    </recommendedName>
</protein>
<gene>
    <name evidence="2" type="ORF">D3P08_10280</name>
</gene>
<dbReference type="AlphaFoldDB" id="A0A3A1V0R6"/>
<dbReference type="SUPFAM" id="SSF56300">
    <property type="entry name" value="Metallo-dependent phosphatases"/>
    <property type="match status" value="1"/>
</dbReference>
<dbReference type="PANTHER" id="PTHR42850:SF4">
    <property type="entry name" value="ZINC-DEPENDENT ENDOPOLYPHOSPHATASE"/>
    <property type="match status" value="1"/>
</dbReference>
<name>A0A3A1V0R6_9BACL</name>
<dbReference type="EMBL" id="QXQA01000005">
    <property type="protein sequence ID" value="RIX53032.1"/>
    <property type="molecule type" value="Genomic_DNA"/>
</dbReference>
<evidence type="ECO:0000259" key="1">
    <source>
        <dbReference type="Pfam" id="PF00149"/>
    </source>
</evidence>
<feature type="domain" description="Calcineurin-like phosphoesterase" evidence="1">
    <location>
        <begin position="50"/>
        <end position="228"/>
    </location>
</feature>
<evidence type="ECO:0000313" key="2">
    <source>
        <dbReference type="EMBL" id="RIX53032.1"/>
    </source>
</evidence>
<keyword evidence="3" id="KW-1185">Reference proteome</keyword>
<dbReference type="InterPro" id="IPR050126">
    <property type="entry name" value="Ap4A_hydrolase"/>
</dbReference>
<proteinExistence type="predicted"/>
<dbReference type="OrthoDB" id="384253at2"/>
<accession>A0A3A1V0R6</accession>
<dbReference type="InterPro" id="IPR004843">
    <property type="entry name" value="Calcineurin-like_PHP"/>
</dbReference>
<dbReference type="GO" id="GO:0016791">
    <property type="term" value="F:phosphatase activity"/>
    <property type="evidence" value="ECO:0007669"/>
    <property type="project" value="TreeGrafter"/>
</dbReference>
<reference evidence="2 3" key="1">
    <citation type="submission" date="2018-09" db="EMBL/GenBank/DDBJ databases">
        <title>Paenibacillus aracenensis nov. sp. isolated from a cave in southern Spain.</title>
        <authorList>
            <person name="Jurado V."/>
            <person name="Gutierrez-Patricio S."/>
            <person name="Gonzalez-Pimentel J.L."/>
            <person name="Miller A.Z."/>
            <person name="Laiz L."/>
            <person name="Saiz-Jimenez C."/>
        </authorList>
    </citation>
    <scope>NUCLEOTIDE SEQUENCE [LARGE SCALE GENOMIC DNA]</scope>
    <source>
        <strain evidence="2 3">DSM 22867</strain>
    </source>
</reference>
<dbReference type="Gene3D" id="3.60.21.10">
    <property type="match status" value="1"/>
</dbReference>
<sequence length="286" mass="32016">MPVYLSLEGNRSRAAAETGCLPALYIVQETFQERLSIPVKHVILPDNGKRVLAISDIHGYKDGFLRLLQNANYDPSRDQLLLLGDYIDADNAVSWDTLDLVRELTESGAIAIPGNQELKLASLADRSRSRRRRSSLPSKVNRYEKWILSLPLFVIHNHILFAHAGIRPGVPLTQQSVRDLTEVRELFFNYPLDQLAALIDQDESNREGAIWTRVMFGHTPTFKLGGEPGQIWSDGRRIGIDTGSKHGYRLTLLDLNSGSTYSCATSPGYQSSDFRIGTAKDRLQLP</sequence>
<evidence type="ECO:0000313" key="3">
    <source>
        <dbReference type="Proteomes" id="UP000266482"/>
    </source>
</evidence>
<dbReference type="Proteomes" id="UP000266482">
    <property type="component" value="Unassembled WGS sequence"/>
</dbReference>
<organism evidence="2 3">
    <name type="scientific">Paenibacillus nanensis</name>
    <dbReference type="NCBI Taxonomy" id="393251"/>
    <lineage>
        <taxon>Bacteria</taxon>
        <taxon>Bacillati</taxon>
        <taxon>Bacillota</taxon>
        <taxon>Bacilli</taxon>
        <taxon>Bacillales</taxon>
        <taxon>Paenibacillaceae</taxon>
        <taxon>Paenibacillus</taxon>
    </lineage>
</organism>